<feature type="compositionally biased region" description="Polar residues" evidence="5">
    <location>
        <begin position="830"/>
        <end position="841"/>
    </location>
</feature>
<dbReference type="RefSeq" id="XP_064724930.1">
    <property type="nucleotide sequence ID" value="XM_064879347.1"/>
</dbReference>
<evidence type="ECO:0000256" key="2">
    <source>
        <dbReference type="ARBA" id="ARBA00008017"/>
    </source>
</evidence>
<comment type="caution">
    <text evidence="8">The sequence shown here is derived from an EMBL/GenBank/DDBJ whole genome shotgun (WGS) entry which is preliminary data.</text>
</comment>
<feature type="region of interest" description="Disordered" evidence="5">
    <location>
        <begin position="856"/>
        <end position="943"/>
    </location>
</feature>
<dbReference type="InterPro" id="IPR016688">
    <property type="entry name" value="MscS-like_plants/fungi"/>
</dbReference>
<dbReference type="Gene3D" id="1.10.238.10">
    <property type="entry name" value="EF-hand"/>
    <property type="match status" value="1"/>
</dbReference>
<sequence>MSQKRFSRDGFQRLGHYNSDEMPPPPPQPSGNNPNDVTIDIPLTKVTTSKSTGARKAKTNTSTVDPSNEKIDPALDSQVTSHHSHFRRPGGRRRKLEEQGKGEKAPQDGSLTAMGRFYNKVYHFSVVTRYLLYVAPLALLIAVPIIVGATAAPNARIGGTRITWFFTWIEVVWCSVWVSKLIARFLPFIFQFIVGVVSSGTRKYALILAALEIPLSLVGWAVTNLVTFRPLMTRTPGRRNTDTNGQWLDIMEKVLAACLFSTLILLVEKILIQLISISYHRKQFDSKIKDSKRNINLITQLYEASKSMFPTYCPEFAEEDYIISDVLGINNLATPGHKRSGSATPMRLLQGVQRVGEGITSAFGNMASEITGKQVFNPTASHSLVILALEKRKSSEALARRLWLSFVLEGKEALYLEDMIEVFGHDKEEDAEEIFSALDLDGNGDISLDEMVLRVSEFGRERAALANSMRDVDQAITVLDNLLMTVVFVMCVFIFVAWLNQNFTTTLATAGTALLSLSFVFSATAQELLGSCIFLFVKHPYDVGDRVDITNEQLVVERISLLYTMFRKVKDHKRTQVPNIVLNSLWVDNVSRSKAMREQINLFISFDTTFEDIELLRKEMQDFVNSKENARDYQPEVDIEVLDLAEMNKLQLKIEIRHKSNWSIESVRAARRSKFMCALVQAMRKVPIYAPGGGGPAAGDKANPTYSVAISDDVARENKQEFDKTKEAARLVPTVKPEDTTATSSSTDFFNDTPGEARERAQAQALNQRRVVVDPTNQGREDMNSSALERQRTNDLEEVKNIMRRQSTVGRRKVHQQAVIEEEEAPAYQAPTQTSTLSTAQAPRIPSYYEDNAYAQPSASGGAPAIHVTSGSQGSMPYIAPLQTQQGGRMRSESVARTPTQYEGVPGNAFSQQQQSLSQSPPRRLVPGMSQMKGSLQGSSGQR</sequence>
<dbReference type="InterPro" id="IPR002048">
    <property type="entry name" value="EF_hand_dom"/>
</dbReference>
<dbReference type="EMBL" id="JAVHJV010000022">
    <property type="protein sequence ID" value="KAK5936840.1"/>
    <property type="molecule type" value="Genomic_DNA"/>
</dbReference>
<comment type="subcellular location">
    <subcellularLocation>
        <location evidence="1">Endomembrane system</location>
        <topology evidence="1">Multi-pass membrane protein</topology>
    </subcellularLocation>
    <subcellularLocation>
        <location evidence="4">Endoplasmic reticulum membrane</location>
    </subcellularLocation>
</comment>
<dbReference type="InterPro" id="IPR006685">
    <property type="entry name" value="MscS_channel_2nd"/>
</dbReference>
<gene>
    <name evidence="8" type="ORF">PMZ80_010959</name>
</gene>
<dbReference type="GeneID" id="90004408"/>
<evidence type="ECO:0000256" key="6">
    <source>
        <dbReference type="SAM" id="Phobius"/>
    </source>
</evidence>
<dbReference type="PIRSF" id="PIRSF017209">
    <property type="entry name" value="Memb_At2g17000_prd"/>
    <property type="match status" value="1"/>
</dbReference>
<evidence type="ECO:0000256" key="3">
    <source>
        <dbReference type="ARBA" id="ARBA00022837"/>
    </source>
</evidence>
<feature type="transmembrane region" description="Helical" evidence="6">
    <location>
        <begin position="130"/>
        <end position="152"/>
    </location>
</feature>
<feature type="transmembrane region" description="Helical" evidence="6">
    <location>
        <begin position="204"/>
        <end position="222"/>
    </location>
</feature>
<evidence type="ECO:0000256" key="4">
    <source>
        <dbReference type="PIRNR" id="PIRNR017209"/>
    </source>
</evidence>
<keyword evidence="6" id="KW-0812">Transmembrane</keyword>
<reference evidence="8 9" key="1">
    <citation type="journal article" date="2023" name="Res Sq">
        <title>Genomic and morphological characterization of Knufia obscura isolated from the Mars 2020 spacecraft assembly facility.</title>
        <authorList>
            <person name="Chander A.M."/>
            <person name="Teixeira M.M."/>
            <person name="Singh N.K."/>
            <person name="Williams M.P."/>
            <person name="Parker C.W."/>
            <person name="Leo P."/>
            <person name="Stajich J.E."/>
            <person name="Torok T."/>
            <person name="Tighe S."/>
            <person name="Mason C.E."/>
            <person name="Venkateswaran K."/>
        </authorList>
    </citation>
    <scope>NUCLEOTIDE SEQUENCE [LARGE SCALE GENOMIC DNA]</scope>
    <source>
        <strain evidence="8 9">CCFEE 5817</strain>
    </source>
</reference>
<proteinExistence type="inferred from homology"/>
<dbReference type="InterPro" id="IPR018247">
    <property type="entry name" value="EF_Hand_1_Ca_BS"/>
</dbReference>
<dbReference type="InterPro" id="IPR058650">
    <property type="entry name" value="Msy1/2-like"/>
</dbReference>
<keyword evidence="4" id="KW-0256">Endoplasmic reticulum</keyword>
<evidence type="ECO:0000256" key="5">
    <source>
        <dbReference type="SAM" id="MobiDB-lite"/>
    </source>
</evidence>
<dbReference type="PANTHER" id="PTHR31323:SF14">
    <property type="entry name" value="MECHANOSENSITIVE ION CHANNEL PROTEIN MSY2"/>
    <property type="match status" value="1"/>
</dbReference>
<feature type="compositionally biased region" description="Polar residues" evidence="5">
    <location>
        <begin position="932"/>
        <end position="943"/>
    </location>
</feature>
<protein>
    <recommendedName>
        <fullName evidence="4">Mechanosensitive ion channel protein</fullName>
    </recommendedName>
</protein>
<keyword evidence="3" id="KW-0106">Calcium</keyword>
<dbReference type="PANTHER" id="PTHR31323">
    <property type="entry name" value="MECHANOSENSITIVE ION CHANNEL PROTEIN MSY2"/>
    <property type="match status" value="1"/>
</dbReference>
<dbReference type="InterPro" id="IPR011992">
    <property type="entry name" value="EF-hand-dom_pair"/>
</dbReference>
<dbReference type="PROSITE" id="PS50222">
    <property type="entry name" value="EF_HAND_2"/>
    <property type="match status" value="1"/>
</dbReference>
<feature type="transmembrane region" description="Helical" evidence="6">
    <location>
        <begin position="164"/>
        <end position="183"/>
    </location>
</feature>
<evidence type="ECO:0000259" key="7">
    <source>
        <dbReference type="PROSITE" id="PS50222"/>
    </source>
</evidence>
<feature type="region of interest" description="Disordered" evidence="5">
    <location>
        <begin position="1"/>
        <end position="109"/>
    </location>
</feature>
<dbReference type="Pfam" id="PF25886">
    <property type="entry name" value="Msy1"/>
    <property type="match status" value="1"/>
</dbReference>
<evidence type="ECO:0000256" key="1">
    <source>
        <dbReference type="ARBA" id="ARBA00004127"/>
    </source>
</evidence>
<feature type="region of interest" description="Disordered" evidence="5">
    <location>
        <begin position="822"/>
        <end position="841"/>
    </location>
</feature>
<evidence type="ECO:0000313" key="9">
    <source>
        <dbReference type="Proteomes" id="UP001334248"/>
    </source>
</evidence>
<name>A0ABR0R8A6_9EURO</name>
<feature type="transmembrane region" description="Helical" evidence="6">
    <location>
        <begin position="254"/>
        <end position="279"/>
    </location>
</feature>
<feature type="compositionally biased region" description="Low complexity" evidence="5">
    <location>
        <begin position="911"/>
        <end position="925"/>
    </location>
</feature>
<keyword evidence="6" id="KW-1133">Transmembrane helix</keyword>
<keyword evidence="9" id="KW-1185">Reference proteome</keyword>
<feature type="compositionally biased region" description="Basic and acidic residues" evidence="5">
    <location>
        <begin position="95"/>
        <end position="106"/>
    </location>
</feature>
<evidence type="ECO:0000313" key="8">
    <source>
        <dbReference type="EMBL" id="KAK5936840.1"/>
    </source>
</evidence>
<comment type="similarity">
    <text evidence="2 4">Belongs to the MscS (TC 1.A.23) family.</text>
</comment>
<dbReference type="InterPro" id="IPR010920">
    <property type="entry name" value="LSM_dom_sf"/>
</dbReference>
<dbReference type="SUPFAM" id="SSF47473">
    <property type="entry name" value="EF-hand"/>
    <property type="match status" value="1"/>
</dbReference>
<dbReference type="PROSITE" id="PS00018">
    <property type="entry name" value="EF_HAND_1"/>
    <property type="match status" value="1"/>
</dbReference>
<feature type="transmembrane region" description="Helical" evidence="6">
    <location>
        <begin position="478"/>
        <end position="499"/>
    </location>
</feature>
<organism evidence="8 9">
    <name type="scientific">Knufia obscura</name>
    <dbReference type="NCBI Taxonomy" id="1635080"/>
    <lineage>
        <taxon>Eukaryota</taxon>
        <taxon>Fungi</taxon>
        <taxon>Dikarya</taxon>
        <taxon>Ascomycota</taxon>
        <taxon>Pezizomycotina</taxon>
        <taxon>Eurotiomycetes</taxon>
        <taxon>Chaetothyriomycetidae</taxon>
        <taxon>Chaetothyriales</taxon>
        <taxon>Trichomeriaceae</taxon>
        <taxon>Knufia</taxon>
    </lineage>
</organism>
<feature type="domain" description="EF-hand" evidence="7">
    <location>
        <begin position="426"/>
        <end position="461"/>
    </location>
</feature>
<dbReference type="Pfam" id="PF00924">
    <property type="entry name" value="MS_channel_2nd"/>
    <property type="match status" value="1"/>
</dbReference>
<feature type="compositionally biased region" description="Basic residues" evidence="5">
    <location>
        <begin position="82"/>
        <end position="94"/>
    </location>
</feature>
<dbReference type="SUPFAM" id="SSF50182">
    <property type="entry name" value="Sm-like ribonucleoproteins"/>
    <property type="match status" value="1"/>
</dbReference>
<feature type="compositionally biased region" description="Basic and acidic residues" evidence="5">
    <location>
        <begin position="1"/>
        <end position="11"/>
    </location>
</feature>
<accession>A0ABR0R8A6</accession>
<keyword evidence="4 6" id="KW-0472">Membrane</keyword>
<dbReference type="Proteomes" id="UP001334248">
    <property type="component" value="Unassembled WGS sequence"/>
</dbReference>